<keyword evidence="11" id="KW-0808">Transferase</keyword>
<dbReference type="InterPro" id="IPR000649">
    <property type="entry name" value="IF-2B-related"/>
</dbReference>
<dbReference type="SUPFAM" id="SSF100950">
    <property type="entry name" value="NagB/RpiA/CoA transferase-like"/>
    <property type="match status" value="1"/>
</dbReference>
<dbReference type="PANTHER" id="PTHR10233">
    <property type="entry name" value="TRANSLATION INITIATION FACTOR EIF-2B"/>
    <property type="match status" value="1"/>
</dbReference>
<dbReference type="AlphaFoldDB" id="A0A066W628"/>
<proteinExistence type="inferred from homology"/>
<dbReference type="PANTHER" id="PTHR10233:SF14">
    <property type="entry name" value="TRANSLATION INITIATION FACTOR EIF-2B SUBUNIT DELTA"/>
    <property type="match status" value="1"/>
</dbReference>
<keyword evidence="4" id="KW-0396">Initiation factor</keyword>
<keyword evidence="3" id="KW-0963">Cytoplasm</keyword>
<evidence type="ECO:0000256" key="10">
    <source>
        <dbReference type="SAM" id="MobiDB-lite"/>
    </source>
</evidence>
<comment type="subunit">
    <text evidence="8">Component of the translation initiation factor 2B (eIF2B) complex which is a heterodecamer of two sets of five different subunits: alpha, beta, gamma, delta and epsilon. Subunits alpha, beta and delta comprise a regulatory subcomplex and subunits epsilon and gamma comprise a catalytic subcomplex. Within the complex, the hexameric regulatory complex resides at the center, with the two heterodimeric catalytic subcomplexes bound on opposite sides.</text>
</comment>
<evidence type="ECO:0000256" key="5">
    <source>
        <dbReference type="ARBA" id="ARBA00022917"/>
    </source>
</evidence>
<dbReference type="RefSeq" id="XP_013244012.1">
    <property type="nucleotide sequence ID" value="XM_013388558.1"/>
</dbReference>
<dbReference type="GO" id="GO:0003743">
    <property type="term" value="F:translation initiation factor activity"/>
    <property type="evidence" value="ECO:0007669"/>
    <property type="project" value="UniProtKB-KW"/>
</dbReference>
<evidence type="ECO:0000256" key="1">
    <source>
        <dbReference type="ARBA" id="ARBA00004514"/>
    </source>
</evidence>
<comment type="caution">
    <text evidence="11">The sequence shown here is derived from an EMBL/GenBank/DDBJ whole genome shotgun (WGS) entry which is preliminary data.</text>
</comment>
<dbReference type="GeneID" id="25264234"/>
<evidence type="ECO:0000256" key="4">
    <source>
        <dbReference type="ARBA" id="ARBA00022540"/>
    </source>
</evidence>
<gene>
    <name evidence="11" type="ORF">K437DRAFT_255724</name>
</gene>
<dbReference type="GO" id="GO:0016740">
    <property type="term" value="F:transferase activity"/>
    <property type="evidence" value="ECO:0007669"/>
    <property type="project" value="UniProtKB-KW"/>
</dbReference>
<dbReference type="EMBL" id="JMSN01000027">
    <property type="protein sequence ID" value="KDN47993.1"/>
    <property type="molecule type" value="Genomic_DNA"/>
</dbReference>
<dbReference type="Gene3D" id="3.40.50.10470">
    <property type="entry name" value="Translation initiation factor eif-2b, domain 2"/>
    <property type="match status" value="1"/>
</dbReference>
<evidence type="ECO:0000256" key="2">
    <source>
        <dbReference type="ARBA" id="ARBA00007251"/>
    </source>
</evidence>
<sequence length="568" mass="58480">MSNETTLTSPKPAASAAAGPSLAAQALPVTAAAAKQAAKEAKATRRAQAKQQQAGASGVAAIVPKTAATAAATAPQQPAPRFKPDGTPILSRAERKAKAGSDLNASSATSRSGPSGQAHAAGQVSVTASGSSKQTRQQQQQHPHGKAHAHGQASSSHPYPLASIASTLFGNVHMPPSRSLLSASLTQSLHRRTIHPSVLLLGTLLSTYQLTGANARAMAVLLALRDFVSDYKTPDGATLTRDLVTRLSSQIAFLKEARPLGTSVGHAIRYLKYEISVTDKDWDESTAKAHLLSRIDHFIRDRITYAGRVIQSHIGSKIRPGMTVLTYGRSSIVESTLLFLRRSGTSFNAIVIDSGRPLNEGQAMLATLSTAGIGKGGESGSLTFGPLSALSTLMPRADLVLLGTASLLSNGALYARAGTSLVAMTANELGKPVIAACETYKFSDRIQLDAFAGNEAGGAADLLADDSAAGSSDDHGLNSALVASAEADTVGTGSQGLSKGAALNLATTAGPLTIGQANKLRGSLQAVNLLYDITPPRFVTAVASEVGLSGPESVGVILRDYKSVLFGV</sequence>
<keyword evidence="12" id="KW-1185">Reference proteome</keyword>
<feature type="compositionally biased region" description="Low complexity" evidence="10">
    <location>
        <begin position="68"/>
        <end position="80"/>
    </location>
</feature>
<dbReference type="HOGENOM" id="CLU_016218_3_1_1"/>
<organism evidence="11 12">
    <name type="scientific">Tilletiaria anomala (strain ATCC 24038 / CBS 436.72 / UBC 951)</name>
    <dbReference type="NCBI Taxonomy" id="1037660"/>
    <lineage>
        <taxon>Eukaryota</taxon>
        <taxon>Fungi</taxon>
        <taxon>Dikarya</taxon>
        <taxon>Basidiomycota</taxon>
        <taxon>Ustilaginomycotina</taxon>
        <taxon>Exobasidiomycetes</taxon>
        <taxon>Georgefischeriales</taxon>
        <taxon>Tilletiariaceae</taxon>
        <taxon>Tilletiaria</taxon>
    </lineage>
</organism>
<dbReference type="FunCoup" id="A0A066W628">
    <property type="interactions" value="446"/>
</dbReference>
<dbReference type="STRING" id="1037660.A0A066W628"/>
<feature type="compositionally biased region" description="Low complexity" evidence="10">
    <location>
        <begin position="129"/>
        <end position="142"/>
    </location>
</feature>
<dbReference type="OMA" id="MRDYVIC"/>
<dbReference type="Pfam" id="PF01008">
    <property type="entry name" value="IF-2B"/>
    <property type="match status" value="1"/>
</dbReference>
<evidence type="ECO:0000256" key="9">
    <source>
        <dbReference type="RuleBase" id="RU003814"/>
    </source>
</evidence>
<feature type="region of interest" description="Disordered" evidence="10">
    <location>
        <begin position="1"/>
        <end position="20"/>
    </location>
</feature>
<feature type="region of interest" description="Disordered" evidence="10">
    <location>
        <begin position="68"/>
        <end position="157"/>
    </location>
</feature>
<protein>
    <recommendedName>
        <fullName evidence="6">Translation initiation factor eIF2B subunit delta</fullName>
    </recommendedName>
    <alternativeName>
        <fullName evidence="7">eIF2B GDP-GTP exchange factor subunit delta</fullName>
    </alternativeName>
</protein>
<evidence type="ECO:0000256" key="8">
    <source>
        <dbReference type="ARBA" id="ARBA00046432"/>
    </source>
</evidence>
<dbReference type="OrthoDB" id="10254737at2759"/>
<evidence type="ECO:0000256" key="3">
    <source>
        <dbReference type="ARBA" id="ARBA00022490"/>
    </source>
</evidence>
<accession>A0A066W628</accession>
<feature type="compositionally biased region" description="Polar residues" evidence="10">
    <location>
        <begin position="103"/>
        <end position="115"/>
    </location>
</feature>
<dbReference type="InterPro" id="IPR042529">
    <property type="entry name" value="IF_2B-like_C"/>
</dbReference>
<evidence type="ECO:0000256" key="7">
    <source>
        <dbReference type="ARBA" id="ARBA00044356"/>
    </source>
</evidence>
<name>A0A066W628_TILAU</name>
<dbReference type="InParanoid" id="A0A066W628"/>
<comment type="subcellular location">
    <subcellularLocation>
        <location evidence="1">Cytoplasm</location>
        <location evidence="1">Cytosol</location>
    </subcellularLocation>
</comment>
<evidence type="ECO:0000313" key="11">
    <source>
        <dbReference type="EMBL" id="KDN47993.1"/>
    </source>
</evidence>
<dbReference type="GO" id="GO:0005829">
    <property type="term" value="C:cytosol"/>
    <property type="evidence" value="ECO:0007669"/>
    <property type="project" value="UniProtKB-SubCell"/>
</dbReference>
<evidence type="ECO:0000256" key="6">
    <source>
        <dbReference type="ARBA" id="ARBA00044147"/>
    </source>
</evidence>
<dbReference type="InterPro" id="IPR037171">
    <property type="entry name" value="NagB/RpiA_transferase-like"/>
</dbReference>
<dbReference type="Proteomes" id="UP000027361">
    <property type="component" value="Unassembled WGS sequence"/>
</dbReference>
<comment type="similarity">
    <text evidence="2 9">Belongs to the eIF-2B alpha/beta/delta subunits family.</text>
</comment>
<evidence type="ECO:0000313" key="12">
    <source>
        <dbReference type="Proteomes" id="UP000027361"/>
    </source>
</evidence>
<reference evidence="11 12" key="1">
    <citation type="submission" date="2014-05" db="EMBL/GenBank/DDBJ databases">
        <title>Draft genome sequence of a rare smut relative, Tilletiaria anomala UBC 951.</title>
        <authorList>
            <consortium name="DOE Joint Genome Institute"/>
            <person name="Toome M."/>
            <person name="Kuo A."/>
            <person name="Henrissat B."/>
            <person name="Lipzen A."/>
            <person name="Tritt A."/>
            <person name="Yoshinaga Y."/>
            <person name="Zane M."/>
            <person name="Barry K."/>
            <person name="Grigoriev I.V."/>
            <person name="Spatafora J.W."/>
            <person name="Aimea M.C."/>
        </authorList>
    </citation>
    <scope>NUCLEOTIDE SEQUENCE [LARGE SCALE GENOMIC DNA]</scope>
    <source>
        <strain evidence="11 12">UBC 951</strain>
    </source>
</reference>
<keyword evidence="5" id="KW-0648">Protein biosynthesis</keyword>